<sequence>MNLPISNVNLSKFEELGGKQMLQKVAKLFYDKVYEHKWIGQYFQAVSQEIIESQQVDFMSSALGGPKVYCGRLPVPVHKNMFISEELFEIRHSLLLESLHEANASEELIAKWTKIDEAFKSGLVKKNIGECEKRYFTDEYLSFPDPAKKVG</sequence>
<proteinExistence type="predicted"/>
<dbReference type="InterPro" id="IPR009050">
    <property type="entry name" value="Globin-like_sf"/>
</dbReference>
<dbReference type="Pfam" id="PF01152">
    <property type="entry name" value="Bac_globin"/>
    <property type="match status" value="1"/>
</dbReference>
<dbReference type="GO" id="GO:0046872">
    <property type="term" value="F:metal ion binding"/>
    <property type="evidence" value="ECO:0007669"/>
    <property type="project" value="UniProtKB-KW"/>
</dbReference>
<dbReference type="Proteomes" id="UP000196531">
    <property type="component" value="Unassembled WGS sequence"/>
</dbReference>
<dbReference type="AlphaFoldDB" id="A0A1Y5FD88"/>
<dbReference type="SUPFAM" id="SSF46458">
    <property type="entry name" value="Globin-like"/>
    <property type="match status" value="1"/>
</dbReference>
<evidence type="ECO:0000256" key="5">
    <source>
        <dbReference type="PIRSR" id="PIRSR601486-1"/>
    </source>
</evidence>
<feature type="binding site" description="distal binding residue" evidence="5">
    <location>
        <position position="78"/>
    </location>
    <ligand>
        <name>heme</name>
        <dbReference type="ChEBI" id="CHEBI:30413"/>
    </ligand>
    <ligandPart>
        <name>Fe</name>
        <dbReference type="ChEBI" id="CHEBI:18248"/>
    </ligandPart>
</feature>
<evidence type="ECO:0000256" key="1">
    <source>
        <dbReference type="ARBA" id="ARBA00022448"/>
    </source>
</evidence>
<keyword evidence="4 5" id="KW-0408">Iron</keyword>
<comment type="caution">
    <text evidence="6">The sequence shown here is derived from an EMBL/GenBank/DDBJ whole genome shotgun (WGS) entry which is preliminary data.</text>
</comment>
<gene>
    <name evidence="6" type="ORF">A9Q84_13985</name>
</gene>
<evidence type="ECO:0008006" key="8">
    <source>
        <dbReference type="Google" id="ProtNLM"/>
    </source>
</evidence>
<dbReference type="InterPro" id="IPR001486">
    <property type="entry name" value="Hemoglobin_trunc"/>
</dbReference>
<evidence type="ECO:0000313" key="6">
    <source>
        <dbReference type="EMBL" id="OUR97431.1"/>
    </source>
</evidence>
<dbReference type="CDD" id="cd00454">
    <property type="entry name" value="TrHb1_N"/>
    <property type="match status" value="1"/>
</dbReference>
<protein>
    <recommendedName>
        <fullName evidence="8">Group 1 truncated hemoglobin</fullName>
    </recommendedName>
</protein>
<dbReference type="Gene3D" id="1.10.490.10">
    <property type="entry name" value="Globins"/>
    <property type="match status" value="1"/>
</dbReference>
<dbReference type="GO" id="GO:0019825">
    <property type="term" value="F:oxygen binding"/>
    <property type="evidence" value="ECO:0007669"/>
    <property type="project" value="InterPro"/>
</dbReference>
<dbReference type="EMBL" id="MAAO01000006">
    <property type="protein sequence ID" value="OUR97431.1"/>
    <property type="molecule type" value="Genomic_DNA"/>
</dbReference>
<evidence type="ECO:0000256" key="4">
    <source>
        <dbReference type="ARBA" id="ARBA00023004"/>
    </source>
</evidence>
<organism evidence="6 7">
    <name type="scientific">Halobacteriovorax marinus</name>
    <dbReference type="NCBI Taxonomy" id="97084"/>
    <lineage>
        <taxon>Bacteria</taxon>
        <taxon>Pseudomonadati</taxon>
        <taxon>Bdellovibrionota</taxon>
        <taxon>Bacteriovoracia</taxon>
        <taxon>Bacteriovoracales</taxon>
        <taxon>Halobacteriovoraceae</taxon>
        <taxon>Halobacteriovorax</taxon>
    </lineage>
</organism>
<evidence type="ECO:0000256" key="2">
    <source>
        <dbReference type="ARBA" id="ARBA00022617"/>
    </source>
</evidence>
<keyword evidence="3 5" id="KW-0479">Metal-binding</keyword>
<reference evidence="7" key="1">
    <citation type="journal article" date="2017" name="Proc. Natl. Acad. Sci. U.S.A.">
        <title>Simulation of Deepwater Horizon oil plume reveals substrate specialization within a complex community of hydrocarbon-degraders.</title>
        <authorList>
            <person name="Hu P."/>
            <person name="Dubinsky E.A."/>
            <person name="Probst A.J."/>
            <person name="Wang J."/>
            <person name="Sieber C.M.K."/>
            <person name="Tom L.M."/>
            <person name="Gardinali P."/>
            <person name="Banfield J.F."/>
            <person name="Atlas R.M."/>
            <person name="Andersen G.L."/>
        </authorList>
    </citation>
    <scope>NUCLEOTIDE SEQUENCE [LARGE SCALE GENOMIC DNA]</scope>
</reference>
<dbReference type="GO" id="GO:0020037">
    <property type="term" value="F:heme binding"/>
    <property type="evidence" value="ECO:0007669"/>
    <property type="project" value="InterPro"/>
</dbReference>
<keyword evidence="1" id="KW-0813">Transport</keyword>
<evidence type="ECO:0000313" key="7">
    <source>
        <dbReference type="Proteomes" id="UP000196531"/>
    </source>
</evidence>
<keyword evidence="2 5" id="KW-0349">Heme</keyword>
<accession>A0A1Y5FD88</accession>
<evidence type="ECO:0000256" key="3">
    <source>
        <dbReference type="ARBA" id="ARBA00022723"/>
    </source>
</evidence>
<dbReference type="InterPro" id="IPR012292">
    <property type="entry name" value="Globin/Proto"/>
</dbReference>
<name>A0A1Y5FD88_9BACT</name>